<dbReference type="PANTHER" id="PTHR47114:SF2">
    <property type="entry name" value="OLIGODENDROCYTE-MYELIN GLYCOPROTEIN"/>
    <property type="match status" value="1"/>
</dbReference>
<evidence type="ECO:0000256" key="1">
    <source>
        <dbReference type="ARBA" id="ARBA00022614"/>
    </source>
</evidence>
<dbReference type="OrthoDB" id="1728874at2759"/>
<proteinExistence type="predicted"/>
<organism evidence="4">
    <name type="scientific">Aphanomyces astaci</name>
    <name type="common">Crayfish plague agent</name>
    <dbReference type="NCBI Taxonomy" id="112090"/>
    <lineage>
        <taxon>Eukaryota</taxon>
        <taxon>Sar</taxon>
        <taxon>Stramenopiles</taxon>
        <taxon>Oomycota</taxon>
        <taxon>Saprolegniomycetes</taxon>
        <taxon>Saprolegniales</taxon>
        <taxon>Verrucalvaceae</taxon>
        <taxon>Aphanomyces</taxon>
    </lineage>
</organism>
<dbReference type="InterPro" id="IPR032675">
    <property type="entry name" value="LRR_dom_sf"/>
</dbReference>
<gene>
    <name evidence="4" type="ORF">H257_13252</name>
</gene>
<dbReference type="SMART" id="SM00364">
    <property type="entry name" value="LRR_BAC"/>
    <property type="match status" value="9"/>
</dbReference>
<name>W4FV34_APHAT</name>
<keyword evidence="3" id="KW-0732">Signal</keyword>
<dbReference type="PANTHER" id="PTHR47114">
    <property type="match status" value="1"/>
</dbReference>
<dbReference type="SMART" id="SM00369">
    <property type="entry name" value="LRR_TYP"/>
    <property type="match status" value="6"/>
</dbReference>
<dbReference type="EMBL" id="KI913160">
    <property type="protein sequence ID" value="ETV71352.1"/>
    <property type="molecule type" value="Genomic_DNA"/>
</dbReference>
<dbReference type="InterPro" id="IPR051071">
    <property type="entry name" value="LRR-bact_E3_ubiq_ligases"/>
</dbReference>
<dbReference type="AlphaFoldDB" id="W4FV34"/>
<dbReference type="RefSeq" id="XP_009839018.1">
    <property type="nucleotide sequence ID" value="XM_009840716.1"/>
</dbReference>
<dbReference type="InterPro" id="IPR001611">
    <property type="entry name" value="Leu-rich_rpt"/>
</dbReference>
<evidence type="ECO:0000256" key="3">
    <source>
        <dbReference type="SAM" id="SignalP"/>
    </source>
</evidence>
<dbReference type="GeneID" id="20815248"/>
<dbReference type="VEuPathDB" id="FungiDB:H257_13252"/>
<accession>W4FV34</accession>
<evidence type="ECO:0000313" key="4">
    <source>
        <dbReference type="EMBL" id="ETV71352.1"/>
    </source>
</evidence>
<protein>
    <submittedName>
        <fullName evidence="4">Uncharacterized protein</fullName>
    </submittedName>
</protein>
<keyword evidence="1" id="KW-0433">Leucine-rich repeat</keyword>
<feature type="chain" id="PRO_5004841798" evidence="3">
    <location>
        <begin position="18"/>
        <end position="431"/>
    </location>
</feature>
<dbReference type="Pfam" id="PF13855">
    <property type="entry name" value="LRR_8"/>
    <property type="match status" value="1"/>
</dbReference>
<sequence>MLRVWQTIAAAVATVAAADDTWTSVLALPNITSIETTLTTGTQRYIEVRHGSDSNLTTIEFSSNLTLDGVVLPKSLQKFALNRVNLSAFPYGFQWPSTLKSIDLSRNALTNIPQDIKWPAGLASLSLSDNKLTECVSDLPESISTLNYGGNRLTSIQACQWPKALETLTVSGNALQRMSLSQTWPDGLKELHMDNTELKYVPSTFPEGLRQLHLNKNKIKSFPKKLPSDLQSLSLSYNKIKVLPAHLNRFPKLGVLELANNHLKSLPSDLVLPKDFHILRLSNNNLTSLPPKCNSWLGQINGSIMLDGNQLSALPKKVTFPPETNVARNQLTVLENLSLPKHFNVNENPLERVSRVTVMDGSVWQTSPAVLKSFVLDEKAFKSLDSLMRSYSFFKLGWTVDAATADPACAAESGVIKQVKDISVCVVPDGS</sequence>
<dbReference type="Gene3D" id="3.80.10.10">
    <property type="entry name" value="Ribonuclease Inhibitor"/>
    <property type="match status" value="2"/>
</dbReference>
<feature type="signal peptide" evidence="3">
    <location>
        <begin position="1"/>
        <end position="17"/>
    </location>
</feature>
<keyword evidence="2" id="KW-0677">Repeat</keyword>
<dbReference type="InterPro" id="IPR003591">
    <property type="entry name" value="Leu-rich_rpt_typical-subtyp"/>
</dbReference>
<evidence type="ECO:0000256" key="2">
    <source>
        <dbReference type="ARBA" id="ARBA00022737"/>
    </source>
</evidence>
<dbReference type="PROSITE" id="PS51450">
    <property type="entry name" value="LRR"/>
    <property type="match status" value="2"/>
</dbReference>
<reference evidence="4" key="1">
    <citation type="submission" date="2013-12" db="EMBL/GenBank/DDBJ databases">
        <title>The Genome Sequence of Aphanomyces astaci APO3.</title>
        <authorList>
            <consortium name="The Broad Institute Genomics Platform"/>
            <person name="Russ C."/>
            <person name="Tyler B."/>
            <person name="van West P."/>
            <person name="Dieguez-Uribeondo J."/>
            <person name="Young S.K."/>
            <person name="Zeng Q."/>
            <person name="Gargeya S."/>
            <person name="Fitzgerald M."/>
            <person name="Abouelleil A."/>
            <person name="Alvarado L."/>
            <person name="Chapman S.B."/>
            <person name="Gainer-Dewar J."/>
            <person name="Goldberg J."/>
            <person name="Griggs A."/>
            <person name="Gujja S."/>
            <person name="Hansen M."/>
            <person name="Howarth C."/>
            <person name="Imamovic A."/>
            <person name="Ireland A."/>
            <person name="Larimer J."/>
            <person name="McCowan C."/>
            <person name="Murphy C."/>
            <person name="Pearson M."/>
            <person name="Poon T.W."/>
            <person name="Priest M."/>
            <person name="Roberts A."/>
            <person name="Saif S."/>
            <person name="Shea T."/>
            <person name="Sykes S."/>
            <person name="Wortman J."/>
            <person name="Nusbaum C."/>
            <person name="Birren B."/>
        </authorList>
    </citation>
    <scope>NUCLEOTIDE SEQUENCE [LARGE SCALE GENOMIC DNA]</scope>
    <source>
        <strain evidence="4">APO3</strain>
    </source>
</reference>
<dbReference type="SUPFAM" id="SSF52058">
    <property type="entry name" value="L domain-like"/>
    <property type="match status" value="1"/>
</dbReference>
<dbReference type="STRING" id="112090.W4FV34"/>